<dbReference type="InterPro" id="IPR050428">
    <property type="entry name" value="TCS_sensor_his_kinase"/>
</dbReference>
<dbReference type="InterPro" id="IPR005467">
    <property type="entry name" value="His_kinase_dom"/>
</dbReference>
<dbReference type="Pfam" id="PF02518">
    <property type="entry name" value="HATPase_c"/>
    <property type="match status" value="1"/>
</dbReference>
<dbReference type="PANTHER" id="PTHR45436">
    <property type="entry name" value="SENSOR HISTIDINE KINASE YKOH"/>
    <property type="match status" value="1"/>
</dbReference>
<sequence length="427" mass="49088">MKLIYQIILRVSVALVILLTAWAAFFYFALQTEINDEVDDALENYSDMIIMQVLAGEKTLSSGDGSNNSYQIKEVTREYAESRSAISYTDAKIYIPRLQDTEPARILKTIFQNDSGVYFELTVATPSFEKEDLRNSILNWIIVLYVTLLLIIIGINTWVFYRSMRPLYTLLHWLDDYTVGGENKLLKNDTKISEFKKLNDAAIRYARRTEQLFDQQKQFIGNASHEIQTPLAVCQNRLEWLTDNTELTEEQLVEILKTRQTIEYIVRLNKSLLFLSKIDSGQFTDNVSVNMNELLERQLDLYKDIYSYRNIKVELEKRSQLIVDMNESLATALVTNLLKNAYVHNSDNGYIRIITDASGIMFCNGADSGALDGERIFDRFYQGSKKKGSTGLGLAIVKAIGQYYGIEVDYRYVGGEHRFILSWNKLP</sequence>
<feature type="transmembrane region" description="Helical" evidence="8">
    <location>
        <begin position="7"/>
        <end position="30"/>
    </location>
</feature>
<dbReference type="Gene3D" id="3.30.565.10">
    <property type="entry name" value="Histidine kinase-like ATPase, C-terminal domain"/>
    <property type="match status" value="1"/>
</dbReference>
<dbReference type="InterPro" id="IPR003661">
    <property type="entry name" value="HisK_dim/P_dom"/>
</dbReference>
<dbReference type="InterPro" id="IPR036890">
    <property type="entry name" value="HATPase_C_sf"/>
</dbReference>
<dbReference type="Pfam" id="PF00512">
    <property type="entry name" value="HisKA"/>
    <property type="match status" value="1"/>
</dbReference>
<dbReference type="AlphaFoldDB" id="A0A354M3C7"/>
<keyword evidence="6 10" id="KW-0418">Kinase</keyword>
<keyword evidence="4" id="KW-0808">Transferase</keyword>
<dbReference type="GO" id="GO:0005886">
    <property type="term" value="C:plasma membrane"/>
    <property type="evidence" value="ECO:0007669"/>
    <property type="project" value="TreeGrafter"/>
</dbReference>
<evidence type="ECO:0000256" key="5">
    <source>
        <dbReference type="ARBA" id="ARBA00022692"/>
    </source>
</evidence>
<comment type="catalytic activity">
    <reaction evidence="1">
        <text>ATP + protein L-histidine = ADP + protein N-phospho-L-histidine.</text>
        <dbReference type="EC" id="2.7.13.3"/>
    </reaction>
</comment>
<evidence type="ECO:0000259" key="9">
    <source>
        <dbReference type="PROSITE" id="PS50109"/>
    </source>
</evidence>
<dbReference type="EC" id="2.7.13.3" evidence="2"/>
<dbReference type="SMART" id="SM00388">
    <property type="entry name" value="HisKA"/>
    <property type="match status" value="1"/>
</dbReference>
<evidence type="ECO:0000256" key="4">
    <source>
        <dbReference type="ARBA" id="ARBA00022679"/>
    </source>
</evidence>
<dbReference type="RefSeq" id="WP_278716696.1">
    <property type="nucleotide sequence ID" value="NZ_CATXLH010000046.1"/>
</dbReference>
<dbReference type="EMBL" id="DNWC01000107">
    <property type="protein sequence ID" value="HBJ09016.1"/>
    <property type="molecule type" value="Genomic_DNA"/>
</dbReference>
<evidence type="ECO:0000256" key="3">
    <source>
        <dbReference type="ARBA" id="ARBA00022553"/>
    </source>
</evidence>
<name>A0A354M3C7_9BACT</name>
<evidence type="ECO:0000313" key="11">
    <source>
        <dbReference type="Proteomes" id="UP000262954"/>
    </source>
</evidence>
<gene>
    <name evidence="10" type="ORF">DDY73_08420</name>
</gene>
<dbReference type="InterPro" id="IPR003594">
    <property type="entry name" value="HATPase_dom"/>
</dbReference>
<evidence type="ECO:0000256" key="7">
    <source>
        <dbReference type="ARBA" id="ARBA00022989"/>
    </source>
</evidence>
<comment type="caution">
    <text evidence="10">The sequence shown here is derived from an EMBL/GenBank/DDBJ whole genome shotgun (WGS) entry which is preliminary data.</text>
</comment>
<protein>
    <recommendedName>
        <fullName evidence="2">histidine kinase</fullName>
        <ecNumber evidence="2">2.7.13.3</ecNumber>
    </recommendedName>
</protein>
<evidence type="ECO:0000256" key="6">
    <source>
        <dbReference type="ARBA" id="ARBA00022777"/>
    </source>
</evidence>
<accession>A0A354M3C7</accession>
<dbReference type="SUPFAM" id="SSF55874">
    <property type="entry name" value="ATPase domain of HSP90 chaperone/DNA topoisomerase II/histidine kinase"/>
    <property type="match status" value="1"/>
</dbReference>
<organism evidence="10 11">
    <name type="scientific">Coprobacter fastidiosus</name>
    <dbReference type="NCBI Taxonomy" id="1099853"/>
    <lineage>
        <taxon>Bacteria</taxon>
        <taxon>Pseudomonadati</taxon>
        <taxon>Bacteroidota</taxon>
        <taxon>Bacteroidia</taxon>
        <taxon>Bacteroidales</taxon>
        <taxon>Barnesiellaceae</taxon>
        <taxon>Coprobacter</taxon>
    </lineage>
</organism>
<dbReference type="Gene3D" id="1.10.287.130">
    <property type="match status" value="1"/>
</dbReference>
<feature type="domain" description="Histidine kinase" evidence="9">
    <location>
        <begin position="222"/>
        <end position="414"/>
    </location>
</feature>
<dbReference type="GO" id="GO:0000155">
    <property type="term" value="F:phosphorelay sensor kinase activity"/>
    <property type="evidence" value="ECO:0007669"/>
    <property type="project" value="InterPro"/>
</dbReference>
<evidence type="ECO:0000256" key="1">
    <source>
        <dbReference type="ARBA" id="ARBA00000085"/>
    </source>
</evidence>
<evidence type="ECO:0000313" key="10">
    <source>
        <dbReference type="EMBL" id="HBJ09016.1"/>
    </source>
</evidence>
<feature type="transmembrane region" description="Helical" evidence="8">
    <location>
        <begin position="137"/>
        <end position="161"/>
    </location>
</feature>
<dbReference type="InterPro" id="IPR036097">
    <property type="entry name" value="HisK_dim/P_sf"/>
</dbReference>
<dbReference type="CDD" id="cd00082">
    <property type="entry name" value="HisKA"/>
    <property type="match status" value="1"/>
</dbReference>
<evidence type="ECO:0000256" key="8">
    <source>
        <dbReference type="SAM" id="Phobius"/>
    </source>
</evidence>
<dbReference type="PROSITE" id="PS50109">
    <property type="entry name" value="HIS_KIN"/>
    <property type="match status" value="1"/>
</dbReference>
<dbReference type="SUPFAM" id="SSF47384">
    <property type="entry name" value="Homodimeric domain of signal transducing histidine kinase"/>
    <property type="match status" value="1"/>
</dbReference>
<dbReference type="Proteomes" id="UP000262954">
    <property type="component" value="Unassembled WGS sequence"/>
</dbReference>
<keyword evidence="3" id="KW-0597">Phosphoprotein</keyword>
<reference evidence="10 11" key="1">
    <citation type="journal article" date="2018" name="Nat. Biotechnol.">
        <title>A standardized bacterial taxonomy based on genome phylogeny substantially revises the tree of life.</title>
        <authorList>
            <person name="Parks D.H."/>
            <person name="Chuvochina M."/>
            <person name="Waite D.W."/>
            <person name="Rinke C."/>
            <person name="Skarshewski A."/>
            <person name="Chaumeil P.A."/>
            <person name="Hugenholtz P."/>
        </authorList>
    </citation>
    <scope>NUCLEOTIDE SEQUENCE [LARGE SCALE GENOMIC DNA]</scope>
    <source>
        <strain evidence="10">UBA11482</strain>
    </source>
</reference>
<evidence type="ECO:0000256" key="2">
    <source>
        <dbReference type="ARBA" id="ARBA00012438"/>
    </source>
</evidence>
<keyword evidence="5 8" id="KW-0812">Transmembrane</keyword>
<keyword evidence="7 8" id="KW-1133">Transmembrane helix</keyword>
<dbReference type="SMART" id="SM00387">
    <property type="entry name" value="HATPase_c"/>
    <property type="match status" value="1"/>
</dbReference>
<proteinExistence type="predicted"/>
<keyword evidence="8" id="KW-0472">Membrane</keyword>
<dbReference type="PANTHER" id="PTHR45436:SF5">
    <property type="entry name" value="SENSOR HISTIDINE KINASE TRCS"/>
    <property type="match status" value="1"/>
</dbReference>